<evidence type="ECO:0000256" key="2">
    <source>
        <dbReference type="ARBA" id="ARBA00004906"/>
    </source>
</evidence>
<dbReference type="OrthoDB" id="1431934at2759"/>
<dbReference type="PROSITE" id="PS51873">
    <property type="entry name" value="TRIAD"/>
    <property type="match status" value="1"/>
</dbReference>
<keyword evidence="8" id="KW-0833">Ubl conjugation pathway</keyword>
<feature type="domain" description="RING-type" evidence="14">
    <location>
        <begin position="390"/>
        <end position="610"/>
    </location>
</feature>
<evidence type="ECO:0000256" key="6">
    <source>
        <dbReference type="ARBA" id="ARBA00022737"/>
    </source>
</evidence>
<evidence type="ECO:0000256" key="1">
    <source>
        <dbReference type="ARBA" id="ARBA00001798"/>
    </source>
</evidence>
<dbReference type="SMART" id="SM00184">
    <property type="entry name" value="RING"/>
    <property type="match status" value="2"/>
</dbReference>
<evidence type="ECO:0000256" key="5">
    <source>
        <dbReference type="ARBA" id="ARBA00022723"/>
    </source>
</evidence>
<evidence type="ECO:0000256" key="7">
    <source>
        <dbReference type="ARBA" id="ARBA00022771"/>
    </source>
</evidence>
<feature type="compositionally biased region" description="Basic and acidic residues" evidence="12">
    <location>
        <begin position="300"/>
        <end position="310"/>
    </location>
</feature>
<feature type="domain" description="RING-type" evidence="13">
    <location>
        <begin position="394"/>
        <end position="441"/>
    </location>
</feature>
<evidence type="ECO:0000256" key="3">
    <source>
        <dbReference type="ARBA" id="ARBA00012251"/>
    </source>
</evidence>
<dbReference type="Gene3D" id="3.30.40.10">
    <property type="entry name" value="Zinc/RING finger domain, C3HC4 (zinc finger)"/>
    <property type="match status" value="1"/>
</dbReference>
<evidence type="ECO:0000256" key="10">
    <source>
        <dbReference type="PROSITE-ProRule" id="PRU00175"/>
    </source>
</evidence>
<dbReference type="Pfam" id="PF13639">
    <property type="entry name" value="zf-RING_2"/>
    <property type="match status" value="1"/>
</dbReference>
<proteinExistence type="evidence at transcript level"/>
<dbReference type="PROSITE" id="PS50089">
    <property type="entry name" value="ZF_RING_2"/>
    <property type="match status" value="1"/>
</dbReference>
<dbReference type="InterPro" id="IPR001841">
    <property type="entry name" value="Znf_RING"/>
</dbReference>
<dbReference type="InterPro" id="IPR031127">
    <property type="entry name" value="E3_UB_ligase_RBR"/>
</dbReference>
<dbReference type="PROSITE" id="PS00518">
    <property type="entry name" value="ZF_RING_1"/>
    <property type="match status" value="1"/>
</dbReference>
<dbReference type="InterPro" id="IPR013083">
    <property type="entry name" value="Znf_RING/FYVE/PHD"/>
</dbReference>
<dbReference type="GO" id="GO:0008270">
    <property type="term" value="F:zinc ion binding"/>
    <property type="evidence" value="ECO:0007669"/>
    <property type="project" value="UniProtKB-KW"/>
</dbReference>
<feature type="compositionally biased region" description="Polar residues" evidence="12">
    <location>
        <begin position="311"/>
        <end position="322"/>
    </location>
</feature>
<dbReference type="GO" id="GO:0061630">
    <property type="term" value="F:ubiquitin protein ligase activity"/>
    <property type="evidence" value="ECO:0007669"/>
    <property type="project" value="UniProtKB-EC"/>
</dbReference>
<keyword evidence="9" id="KW-0862">Zinc</keyword>
<evidence type="ECO:0000256" key="11">
    <source>
        <dbReference type="SAM" id="Coils"/>
    </source>
</evidence>
<protein>
    <recommendedName>
        <fullName evidence="3">RBR-type E3 ubiquitin transferase</fullName>
        <ecNumber evidence="3">2.3.2.31</ecNumber>
    </recommendedName>
</protein>
<dbReference type="PANTHER" id="PTHR11685">
    <property type="entry name" value="RBR FAMILY RING FINGER AND IBR DOMAIN-CONTAINING"/>
    <property type="match status" value="1"/>
</dbReference>
<sequence length="610" mass="68666">MASGAFRTFDHHRTRDPAPEVLMEDDHITALRICSGRTSDSGHLAVEDIYKTPVFQKSMTHLSSSYGPSNYAFFTRILQGLADVTKERGASACTIITRPPEILACFSIADVPAGTQLFVIFDSHPRPDKHPHGAAFIFFNSVRETARYLSSLLHFDEDILEEEGVQWQAQLLSQCSGDVFVASDTPVNGMQWADAALEASLQALSAQARVRELEEQKHELEGEKKRLREEIVGLEHDLLRIDDLFQRERQERKRERDEYARRQYAAEHTQGSNWVSYVSTWWNTKPAATGPSGSGSSTSEHARRDADSKGDNSTTRGLSNGSTEHRNGKKSRGDTKRKDTGVRGNKPRPHQSPDPIPDVDPLAVQLQICYDEENRALEEQFRQLQAEQPQVFDCGICFETFQEDHIAHVHPCEHAFCRGCLTGWAASKIDEHRYPVLCPTCVADRPRLDPPGEVDYEAVQQLGLTEQQYEIFVEMQMNKFSTMVNCRGCKKTLFVDKQEYRESKIIRCPLMGCGYMWCKLCSQNVDPVGPEHSCDGTNELEHIMKQNGWKYCPGCQTPAEKIAGCNHMTCMAPGCNTHFCYLCGDLIVRSALPGEISTAMSAHYTRCTLM</sequence>
<evidence type="ECO:0000256" key="8">
    <source>
        <dbReference type="ARBA" id="ARBA00022786"/>
    </source>
</evidence>
<dbReference type="Gene3D" id="1.20.120.1750">
    <property type="match status" value="1"/>
</dbReference>
<feature type="compositionally biased region" description="Basic and acidic residues" evidence="12">
    <location>
        <begin position="323"/>
        <end position="341"/>
    </location>
</feature>
<keyword evidence="5" id="KW-0479">Metal-binding</keyword>
<keyword evidence="11" id="KW-0175">Coiled coil</keyword>
<keyword evidence="4" id="KW-0808">Transferase</keyword>
<dbReference type="CDD" id="cd22584">
    <property type="entry name" value="Rcat_RBR_unk"/>
    <property type="match status" value="1"/>
</dbReference>
<reference evidence="15" key="1">
    <citation type="journal article" date="2019" name="J. For. Res.">
        <title>Expression and analysis of zinc finger family gene in Lenzites gibbosa.</title>
        <authorList>
            <person name="Zhang J."/>
            <person name="Chi Y."/>
            <person name="Li S."/>
            <person name="Zhang J."/>
            <person name="Chen J."/>
        </authorList>
    </citation>
    <scope>NUCLEOTIDE SEQUENCE</scope>
    <source>
        <strain evidence="15">ZnF150</strain>
    </source>
</reference>
<evidence type="ECO:0000256" key="4">
    <source>
        <dbReference type="ARBA" id="ARBA00022679"/>
    </source>
</evidence>
<dbReference type="EMBL" id="MK805284">
    <property type="protein sequence ID" value="QIE48557.1"/>
    <property type="molecule type" value="mRNA"/>
</dbReference>
<keyword evidence="6" id="KW-0677">Repeat</keyword>
<dbReference type="InterPro" id="IPR017907">
    <property type="entry name" value="Znf_RING_CS"/>
</dbReference>
<feature type="compositionally biased region" description="Low complexity" evidence="12">
    <location>
        <begin position="287"/>
        <end position="299"/>
    </location>
</feature>
<keyword evidence="7 10" id="KW-0863">Zinc-finger</keyword>
<evidence type="ECO:0000259" key="14">
    <source>
        <dbReference type="PROSITE" id="PS51873"/>
    </source>
</evidence>
<evidence type="ECO:0000313" key="15">
    <source>
        <dbReference type="EMBL" id="QIE48557.1"/>
    </source>
</evidence>
<organism evidence="15">
    <name type="scientific">Trametes gibbosa</name>
    <dbReference type="NCBI Taxonomy" id="160864"/>
    <lineage>
        <taxon>Eukaryota</taxon>
        <taxon>Fungi</taxon>
        <taxon>Dikarya</taxon>
        <taxon>Basidiomycota</taxon>
        <taxon>Agaricomycotina</taxon>
        <taxon>Agaricomycetes</taxon>
        <taxon>Polyporales</taxon>
        <taxon>Polyporaceae</taxon>
        <taxon>Trametes</taxon>
    </lineage>
</organism>
<name>A0A6G6FQP7_9APHY</name>
<dbReference type="EC" id="2.3.2.31" evidence="3"/>
<dbReference type="InterPro" id="IPR054694">
    <property type="entry name" value="Parkin-like_IBR"/>
</dbReference>
<evidence type="ECO:0000259" key="13">
    <source>
        <dbReference type="PROSITE" id="PS50089"/>
    </source>
</evidence>
<dbReference type="InterPro" id="IPR044066">
    <property type="entry name" value="TRIAD_supradom"/>
</dbReference>
<dbReference type="AlphaFoldDB" id="A0A6G6FQP7"/>
<dbReference type="SUPFAM" id="SSF57850">
    <property type="entry name" value="RING/U-box"/>
    <property type="match status" value="2"/>
</dbReference>
<dbReference type="Pfam" id="PF22605">
    <property type="entry name" value="IBR_2"/>
    <property type="match status" value="1"/>
</dbReference>
<dbReference type="GO" id="GO:0016567">
    <property type="term" value="P:protein ubiquitination"/>
    <property type="evidence" value="ECO:0007669"/>
    <property type="project" value="InterPro"/>
</dbReference>
<accession>A0A6G6FQP7</accession>
<feature type="region of interest" description="Disordered" evidence="12">
    <location>
        <begin position="287"/>
        <end position="359"/>
    </location>
</feature>
<comment type="pathway">
    <text evidence="2">Protein modification; protein ubiquitination.</text>
</comment>
<evidence type="ECO:0000256" key="12">
    <source>
        <dbReference type="SAM" id="MobiDB-lite"/>
    </source>
</evidence>
<feature type="coiled-coil region" evidence="11">
    <location>
        <begin position="196"/>
        <end position="237"/>
    </location>
</feature>
<evidence type="ECO:0000256" key="9">
    <source>
        <dbReference type="ARBA" id="ARBA00022833"/>
    </source>
</evidence>
<comment type="catalytic activity">
    <reaction evidence="1">
        <text>[E2 ubiquitin-conjugating enzyme]-S-ubiquitinyl-L-cysteine + [acceptor protein]-L-lysine = [E2 ubiquitin-conjugating enzyme]-L-cysteine + [acceptor protein]-N(6)-ubiquitinyl-L-lysine.</text>
        <dbReference type="EC" id="2.3.2.31"/>
    </reaction>
</comment>